<proteinExistence type="predicted"/>
<comment type="caution">
    <text evidence="2">The sequence shown here is derived from an EMBL/GenBank/DDBJ whole genome shotgun (WGS) entry which is preliminary data.</text>
</comment>
<organism evidence="2 3">
    <name type="scientific">Clavelina lepadiformis</name>
    <name type="common">Light-bulb sea squirt</name>
    <name type="synonym">Ascidia lepadiformis</name>
    <dbReference type="NCBI Taxonomy" id="159417"/>
    <lineage>
        <taxon>Eukaryota</taxon>
        <taxon>Metazoa</taxon>
        <taxon>Chordata</taxon>
        <taxon>Tunicata</taxon>
        <taxon>Ascidiacea</taxon>
        <taxon>Aplousobranchia</taxon>
        <taxon>Clavelinidae</taxon>
        <taxon>Clavelina</taxon>
    </lineage>
</organism>
<evidence type="ECO:0000256" key="1">
    <source>
        <dbReference type="SAM" id="MobiDB-lite"/>
    </source>
</evidence>
<dbReference type="EMBL" id="CAWYQH010000108">
    <property type="protein sequence ID" value="CAK8688576.1"/>
    <property type="molecule type" value="Genomic_DNA"/>
</dbReference>
<protein>
    <submittedName>
        <fullName evidence="2">Uncharacterized protein</fullName>
    </submittedName>
</protein>
<feature type="compositionally biased region" description="Polar residues" evidence="1">
    <location>
        <begin position="13"/>
        <end position="28"/>
    </location>
</feature>
<gene>
    <name evidence="2" type="ORF">CVLEPA_LOCUS20577</name>
</gene>
<evidence type="ECO:0000313" key="2">
    <source>
        <dbReference type="EMBL" id="CAK8688576.1"/>
    </source>
</evidence>
<name>A0ABP0GCK3_CLALP</name>
<feature type="compositionally biased region" description="Basic and acidic residues" evidence="1">
    <location>
        <begin position="46"/>
        <end position="64"/>
    </location>
</feature>
<feature type="region of interest" description="Disordered" evidence="1">
    <location>
        <begin position="45"/>
        <end position="64"/>
    </location>
</feature>
<accession>A0ABP0GCK3</accession>
<reference evidence="2 3" key="1">
    <citation type="submission" date="2024-02" db="EMBL/GenBank/DDBJ databases">
        <authorList>
            <person name="Daric V."/>
            <person name="Darras S."/>
        </authorList>
    </citation>
    <scope>NUCLEOTIDE SEQUENCE [LARGE SCALE GENOMIC DNA]</scope>
</reference>
<evidence type="ECO:0000313" key="3">
    <source>
        <dbReference type="Proteomes" id="UP001642483"/>
    </source>
</evidence>
<sequence length="64" mass="7159">MNEERDRSPDMPNITSSQTGGKCSSQRSCHLHPASRFLLLFSDGIPEQRKATKSKDRHLECGAD</sequence>
<keyword evidence="3" id="KW-1185">Reference proteome</keyword>
<dbReference type="Proteomes" id="UP001642483">
    <property type="component" value="Unassembled WGS sequence"/>
</dbReference>
<feature type="region of interest" description="Disordered" evidence="1">
    <location>
        <begin position="1"/>
        <end position="28"/>
    </location>
</feature>